<feature type="region of interest" description="Disordered" evidence="4">
    <location>
        <begin position="109"/>
        <end position="160"/>
    </location>
</feature>
<dbReference type="PROSITE" id="PS50088">
    <property type="entry name" value="ANK_REPEAT"/>
    <property type="match status" value="1"/>
</dbReference>
<dbReference type="EMBL" id="CASHTH010000527">
    <property type="protein sequence ID" value="CAI8003622.1"/>
    <property type="molecule type" value="Genomic_DNA"/>
</dbReference>
<keyword evidence="2 3" id="KW-0040">ANK repeat</keyword>
<dbReference type="InterPro" id="IPR011029">
    <property type="entry name" value="DEATH-like_dom_sf"/>
</dbReference>
<evidence type="ECO:0000313" key="7">
    <source>
        <dbReference type="Proteomes" id="UP001174909"/>
    </source>
</evidence>
<gene>
    <name evidence="6" type="ORF">GBAR_LOCUS3697</name>
</gene>
<accession>A0AA35W1V9</accession>
<keyword evidence="7" id="KW-1185">Reference proteome</keyword>
<dbReference type="AlphaFoldDB" id="A0AA35W1V9"/>
<feature type="compositionally biased region" description="Basic and acidic residues" evidence="4">
    <location>
        <begin position="109"/>
        <end position="125"/>
    </location>
</feature>
<feature type="domain" description="ZU5" evidence="5">
    <location>
        <begin position="227"/>
        <end position="308"/>
    </location>
</feature>
<evidence type="ECO:0000313" key="6">
    <source>
        <dbReference type="EMBL" id="CAI8003622.1"/>
    </source>
</evidence>
<evidence type="ECO:0000256" key="1">
    <source>
        <dbReference type="ARBA" id="ARBA00022737"/>
    </source>
</evidence>
<name>A0AA35W1V9_GEOBA</name>
<dbReference type="PROSITE" id="PS50297">
    <property type="entry name" value="ANK_REP_REGION"/>
    <property type="match status" value="1"/>
</dbReference>
<comment type="caution">
    <text evidence="6">The sequence shown here is derived from an EMBL/GenBank/DDBJ whole genome shotgun (WGS) entry which is preliminary data.</text>
</comment>
<feature type="compositionally biased region" description="Low complexity" evidence="4">
    <location>
        <begin position="525"/>
        <end position="541"/>
    </location>
</feature>
<dbReference type="Proteomes" id="UP001174909">
    <property type="component" value="Unassembled WGS sequence"/>
</dbReference>
<feature type="compositionally biased region" description="Low complexity" evidence="4">
    <location>
        <begin position="143"/>
        <end position="156"/>
    </location>
</feature>
<feature type="region of interest" description="Disordered" evidence="4">
    <location>
        <begin position="194"/>
        <end position="213"/>
    </location>
</feature>
<dbReference type="PANTHER" id="PTHR24171:SF9">
    <property type="entry name" value="ANKYRIN REPEAT DOMAIN-CONTAINING PROTEIN 39"/>
    <property type="match status" value="1"/>
</dbReference>
<evidence type="ECO:0000256" key="4">
    <source>
        <dbReference type="SAM" id="MobiDB-lite"/>
    </source>
</evidence>
<dbReference type="SUPFAM" id="SSF48403">
    <property type="entry name" value="Ankyrin repeat"/>
    <property type="match status" value="1"/>
</dbReference>
<dbReference type="InterPro" id="IPR002110">
    <property type="entry name" value="Ankyrin_rpt"/>
</dbReference>
<evidence type="ECO:0000256" key="2">
    <source>
        <dbReference type="ARBA" id="ARBA00023043"/>
    </source>
</evidence>
<sequence>MIAARSGRTDITNFLLEGKHINVDIQENGTGWSALHFSAERGDWDTTQVLLKAGASPHLKDKNGLTAMEIAEVKAEEGEEGRPYDEYREERPQYNYEGVISLLREHCKEEPTAATSHHESSDCGHDSAPPTQQDSSTVDEDTPPTQQDIIDTTQITSHQRIGRRNISQALRNLVNRTGQIAVQIFNDLDRRLKSADKNDQSESQNPSSYKVDRKHPGIRFFRGPWKQSVTSAGAHITWREEIGVEFDIPPGAVPEGRELDLSVWPCYNGPFRLQDGYELASPVFLISPSFKFSREITLTLWHFSNLETVEDSERMVFLSAPSTPNTKRAGKKPAYQFRVLGKGVFEPRQDYGRISLTHFCYVGAGRKRKKHSSPSDSPLSKKPRDENRYVYQVYQDRQFGDTAIFSAFLDQKLYFIELEEHVNKYSTQLWSASSVPISIEGDRVKLQWPSNTGWVITPNREPCELTKEMVDSHQRHPYPQMILLEVEKSATSSTISPSIPVEIVGIREPGERFILKPKLRQTGLTLQSSLSSPSHALQPSQTLSYRRDQADTAGASVEQARQGPSHPNLRDLFNNIRTTKWYEFGLQLTSNIEELNTIKTDHKGDARTALLDTLNLVLREDPDLSWQKVVQALQTIGEVVMAQTINEKFC</sequence>
<dbReference type="PANTHER" id="PTHR24171">
    <property type="entry name" value="ANKYRIN REPEAT DOMAIN-CONTAINING PROTEIN 39-RELATED"/>
    <property type="match status" value="1"/>
</dbReference>
<dbReference type="Pfam" id="PF00791">
    <property type="entry name" value="ZU5"/>
    <property type="match status" value="1"/>
</dbReference>
<dbReference type="InterPro" id="IPR036770">
    <property type="entry name" value="Ankyrin_rpt-contain_sf"/>
</dbReference>
<feature type="region of interest" description="Disordered" evidence="4">
    <location>
        <begin position="525"/>
        <end position="565"/>
    </location>
</feature>
<protein>
    <recommendedName>
        <fullName evidence="5">ZU5 domain-containing protein</fullName>
    </recommendedName>
</protein>
<feature type="repeat" description="ANK" evidence="3">
    <location>
        <begin position="30"/>
        <end position="62"/>
    </location>
</feature>
<dbReference type="InterPro" id="IPR000906">
    <property type="entry name" value="ZU5_dom"/>
</dbReference>
<dbReference type="Gene3D" id="1.10.533.10">
    <property type="entry name" value="Death Domain, Fas"/>
    <property type="match status" value="1"/>
</dbReference>
<dbReference type="Gene3D" id="2.60.220.30">
    <property type="match status" value="1"/>
</dbReference>
<dbReference type="Pfam" id="PF12796">
    <property type="entry name" value="Ank_2"/>
    <property type="match status" value="1"/>
</dbReference>
<reference evidence="6" key="1">
    <citation type="submission" date="2023-03" db="EMBL/GenBank/DDBJ databases">
        <authorList>
            <person name="Steffen K."/>
            <person name="Cardenas P."/>
        </authorList>
    </citation>
    <scope>NUCLEOTIDE SEQUENCE</scope>
</reference>
<evidence type="ECO:0000259" key="5">
    <source>
        <dbReference type="Pfam" id="PF00791"/>
    </source>
</evidence>
<dbReference type="Gene3D" id="1.25.40.20">
    <property type="entry name" value="Ankyrin repeat-containing domain"/>
    <property type="match status" value="1"/>
</dbReference>
<evidence type="ECO:0000256" key="3">
    <source>
        <dbReference type="PROSITE-ProRule" id="PRU00023"/>
    </source>
</evidence>
<keyword evidence="1" id="KW-0677">Repeat</keyword>
<organism evidence="6 7">
    <name type="scientific">Geodia barretti</name>
    <name type="common">Barrett's horny sponge</name>
    <dbReference type="NCBI Taxonomy" id="519541"/>
    <lineage>
        <taxon>Eukaryota</taxon>
        <taxon>Metazoa</taxon>
        <taxon>Porifera</taxon>
        <taxon>Demospongiae</taxon>
        <taxon>Heteroscleromorpha</taxon>
        <taxon>Tetractinellida</taxon>
        <taxon>Astrophorina</taxon>
        <taxon>Geodiidae</taxon>
        <taxon>Geodia</taxon>
    </lineage>
</organism>
<proteinExistence type="predicted"/>